<dbReference type="Proteomes" id="UP001595974">
    <property type="component" value="Unassembled WGS sequence"/>
</dbReference>
<dbReference type="PROSITE" id="PS50943">
    <property type="entry name" value="HTH_CROC1"/>
    <property type="match status" value="1"/>
</dbReference>
<evidence type="ECO:0000259" key="5">
    <source>
        <dbReference type="PROSITE" id="PS50943"/>
    </source>
</evidence>
<keyword evidence="2" id="KW-0805">Transcription regulation</keyword>
<comment type="similarity">
    <text evidence="1">Belongs to the ner transcriptional regulatory family.</text>
</comment>
<evidence type="ECO:0000256" key="3">
    <source>
        <dbReference type="ARBA" id="ARBA00023125"/>
    </source>
</evidence>
<evidence type="ECO:0000313" key="7">
    <source>
        <dbReference type="Proteomes" id="UP001595974"/>
    </source>
</evidence>
<dbReference type="Gene3D" id="1.10.260.40">
    <property type="entry name" value="lambda repressor-like DNA-binding domains"/>
    <property type="match status" value="1"/>
</dbReference>
<keyword evidence="4" id="KW-0804">Transcription</keyword>
<keyword evidence="7" id="KW-1185">Reference proteome</keyword>
<sequence length="87" mass="9899">MDAIDISYRLKRLGKTQSQIARELGVRQGVVSNVIHNRATAHGVASYIADLLEMRVEDLWPERYRFKPRVPARRALIPETNSDGEVP</sequence>
<dbReference type="Pfam" id="PF13693">
    <property type="entry name" value="HTH_35"/>
    <property type="match status" value="1"/>
</dbReference>
<comment type="caution">
    <text evidence="6">The sequence shown here is derived from an EMBL/GenBank/DDBJ whole genome shotgun (WGS) entry which is preliminary data.</text>
</comment>
<dbReference type="InterPro" id="IPR038722">
    <property type="entry name" value="Ner_HTH_dom"/>
</dbReference>
<dbReference type="CDD" id="cd00093">
    <property type="entry name" value="HTH_XRE"/>
    <property type="match status" value="1"/>
</dbReference>
<evidence type="ECO:0000313" key="6">
    <source>
        <dbReference type="EMBL" id="MFC5771720.1"/>
    </source>
</evidence>
<dbReference type="EMBL" id="JBHSOG010000098">
    <property type="protein sequence ID" value="MFC5771720.1"/>
    <property type="molecule type" value="Genomic_DNA"/>
</dbReference>
<organism evidence="6 7">
    <name type="scientific">Thauera sinica</name>
    <dbReference type="NCBI Taxonomy" id="2665146"/>
    <lineage>
        <taxon>Bacteria</taxon>
        <taxon>Pseudomonadati</taxon>
        <taxon>Pseudomonadota</taxon>
        <taxon>Betaproteobacteria</taxon>
        <taxon>Rhodocyclales</taxon>
        <taxon>Zoogloeaceae</taxon>
        <taxon>Thauera</taxon>
    </lineage>
</organism>
<protein>
    <submittedName>
        <fullName evidence="6">Helix-turn-helix domain-containing protein</fullName>
    </submittedName>
</protein>
<dbReference type="InterPro" id="IPR001387">
    <property type="entry name" value="Cro/C1-type_HTH"/>
</dbReference>
<evidence type="ECO:0000256" key="4">
    <source>
        <dbReference type="ARBA" id="ARBA00023163"/>
    </source>
</evidence>
<dbReference type="RefSeq" id="WP_157748647.1">
    <property type="nucleotide sequence ID" value="NZ_JBHSOG010000098.1"/>
</dbReference>
<evidence type="ECO:0000256" key="2">
    <source>
        <dbReference type="ARBA" id="ARBA00023015"/>
    </source>
</evidence>
<accession>A0ABW1AWT4</accession>
<gene>
    <name evidence="6" type="ORF">ACFPTN_20265</name>
</gene>
<dbReference type="InterPro" id="IPR010982">
    <property type="entry name" value="Lambda_DNA-bd_dom_sf"/>
</dbReference>
<name>A0ABW1AWT4_9RHOO</name>
<proteinExistence type="inferred from homology"/>
<dbReference type="SUPFAM" id="SSF47413">
    <property type="entry name" value="lambda repressor-like DNA-binding domains"/>
    <property type="match status" value="1"/>
</dbReference>
<evidence type="ECO:0000256" key="1">
    <source>
        <dbReference type="ARBA" id="ARBA00006157"/>
    </source>
</evidence>
<reference evidence="7" key="1">
    <citation type="journal article" date="2019" name="Int. J. Syst. Evol. Microbiol.">
        <title>The Global Catalogue of Microorganisms (GCM) 10K type strain sequencing project: providing services to taxonomists for standard genome sequencing and annotation.</title>
        <authorList>
            <consortium name="The Broad Institute Genomics Platform"/>
            <consortium name="The Broad Institute Genome Sequencing Center for Infectious Disease"/>
            <person name="Wu L."/>
            <person name="Ma J."/>
        </authorList>
    </citation>
    <scope>NUCLEOTIDE SEQUENCE [LARGE SCALE GENOMIC DNA]</scope>
    <source>
        <strain evidence="7">SHR3</strain>
    </source>
</reference>
<feature type="domain" description="HTH cro/C1-type" evidence="5">
    <location>
        <begin position="6"/>
        <end position="59"/>
    </location>
</feature>
<keyword evidence="3" id="KW-0238">DNA-binding</keyword>